<keyword evidence="7" id="KW-1185">Reference proteome</keyword>
<feature type="non-terminal residue" evidence="6">
    <location>
        <position position="333"/>
    </location>
</feature>
<dbReference type="InterPro" id="IPR051067">
    <property type="entry name" value="NHER"/>
</dbReference>
<gene>
    <name evidence="6" type="ORF">LAZ67_8000024</name>
</gene>
<feature type="region of interest" description="Disordered" evidence="4">
    <location>
        <begin position="138"/>
        <end position="158"/>
    </location>
</feature>
<dbReference type="SUPFAM" id="SSF50156">
    <property type="entry name" value="PDZ domain-like"/>
    <property type="match status" value="2"/>
</dbReference>
<dbReference type="Pfam" id="PF17820">
    <property type="entry name" value="PDZ_6"/>
    <property type="match status" value="1"/>
</dbReference>
<dbReference type="EMBL" id="CP092870">
    <property type="protein sequence ID" value="UYV70612.1"/>
    <property type="molecule type" value="Genomic_DNA"/>
</dbReference>
<feature type="compositionally biased region" description="Basic and acidic residues" evidence="4">
    <location>
        <begin position="142"/>
        <end position="158"/>
    </location>
</feature>
<evidence type="ECO:0000259" key="5">
    <source>
        <dbReference type="PROSITE" id="PS50106"/>
    </source>
</evidence>
<dbReference type="Gene3D" id="2.30.42.10">
    <property type="match status" value="2"/>
</dbReference>
<evidence type="ECO:0000313" key="6">
    <source>
        <dbReference type="EMBL" id="UYV70612.1"/>
    </source>
</evidence>
<accession>A0ABY6KQP7</accession>
<evidence type="ECO:0000313" key="7">
    <source>
        <dbReference type="Proteomes" id="UP001235939"/>
    </source>
</evidence>
<proteinExistence type="predicted"/>
<dbReference type="InterPro" id="IPR041489">
    <property type="entry name" value="PDZ_6"/>
</dbReference>
<feature type="region of interest" description="Disordered" evidence="4">
    <location>
        <begin position="309"/>
        <end position="333"/>
    </location>
</feature>
<evidence type="ECO:0000256" key="4">
    <source>
        <dbReference type="SAM" id="MobiDB-lite"/>
    </source>
</evidence>
<dbReference type="Pfam" id="PF00595">
    <property type="entry name" value="PDZ"/>
    <property type="match status" value="1"/>
</dbReference>
<comment type="subcellular location">
    <subcellularLocation>
        <location evidence="1">Cell membrane</location>
    </subcellularLocation>
</comment>
<feature type="domain" description="PDZ" evidence="5">
    <location>
        <begin position="15"/>
        <end position="94"/>
    </location>
</feature>
<reference evidence="6 7" key="1">
    <citation type="submission" date="2022-01" db="EMBL/GenBank/DDBJ databases">
        <title>A chromosomal length assembly of Cordylochernes scorpioides.</title>
        <authorList>
            <person name="Zeh D."/>
            <person name="Zeh J."/>
        </authorList>
    </citation>
    <scope>NUCLEOTIDE SEQUENCE [LARGE SCALE GENOMIC DNA]</scope>
    <source>
        <strain evidence="6">IN4F17</strain>
        <tissue evidence="6">Whole Body</tissue>
    </source>
</reference>
<sequence length="333" mass="36648">KESDSITSEAPAPRLCHLVKWPDFPDYGFNLISQDNGEEIVVNVDPDSPADLAGLKAGDRILEVNGVSVKAAGEVVIQIKASLGEVRLLVLNQVAEQWYRTRGLVPRSTQPNVIYGKTPAVRPSNGAAMNAKNNMELPAKSPAREPADDSKLPDDAPRPRLCQLYKWPDFEGYGFSLHAEQGRDGQYVGKVDPDSPAEFAGLLEGDRIVEVNGASVENEDHRQLVQRIKAMPNKARLLVVNPEGDRWYRERGLKPTSSQPNVIVMETPVPRPTDPTPTVETLHENPVRVPSQAGWPTCILSHNTVIQWGQQQQTGRMEPPTLGSSTRNYANDS</sequence>
<name>A0ABY6KQP7_9ARAC</name>
<protein>
    <submittedName>
        <fullName evidence="6">SLC9A3R2</fullName>
    </submittedName>
</protein>
<evidence type="ECO:0000256" key="3">
    <source>
        <dbReference type="ARBA" id="ARBA00022737"/>
    </source>
</evidence>
<dbReference type="PROSITE" id="PS50106">
    <property type="entry name" value="PDZ"/>
    <property type="match status" value="2"/>
</dbReference>
<evidence type="ECO:0000256" key="2">
    <source>
        <dbReference type="ARBA" id="ARBA00022475"/>
    </source>
</evidence>
<keyword evidence="2" id="KW-1003">Cell membrane</keyword>
<keyword evidence="3" id="KW-0677">Repeat</keyword>
<dbReference type="Proteomes" id="UP001235939">
    <property type="component" value="Chromosome 08"/>
</dbReference>
<feature type="compositionally biased region" description="Polar residues" evidence="4">
    <location>
        <begin position="322"/>
        <end position="333"/>
    </location>
</feature>
<dbReference type="InterPro" id="IPR001478">
    <property type="entry name" value="PDZ"/>
</dbReference>
<dbReference type="PANTHER" id="PTHR14191">
    <property type="entry name" value="PDZ DOMAIN CONTAINING PROTEIN"/>
    <property type="match status" value="1"/>
</dbReference>
<dbReference type="PANTHER" id="PTHR14191:SF3">
    <property type="entry name" value="NA(+)_H(+) EXCHANGE REGULATORY COFACTOR-LIKE PROTEIN NRFL-1"/>
    <property type="match status" value="1"/>
</dbReference>
<dbReference type="SMART" id="SM00228">
    <property type="entry name" value="PDZ"/>
    <property type="match status" value="2"/>
</dbReference>
<dbReference type="CDD" id="cd06768">
    <property type="entry name" value="PDZ_NHERF-like"/>
    <property type="match status" value="2"/>
</dbReference>
<organism evidence="6 7">
    <name type="scientific">Cordylochernes scorpioides</name>
    <dbReference type="NCBI Taxonomy" id="51811"/>
    <lineage>
        <taxon>Eukaryota</taxon>
        <taxon>Metazoa</taxon>
        <taxon>Ecdysozoa</taxon>
        <taxon>Arthropoda</taxon>
        <taxon>Chelicerata</taxon>
        <taxon>Arachnida</taxon>
        <taxon>Pseudoscorpiones</taxon>
        <taxon>Cheliferoidea</taxon>
        <taxon>Chernetidae</taxon>
        <taxon>Cordylochernes</taxon>
    </lineage>
</organism>
<evidence type="ECO:0000256" key="1">
    <source>
        <dbReference type="ARBA" id="ARBA00004236"/>
    </source>
</evidence>
<dbReference type="InterPro" id="IPR036034">
    <property type="entry name" value="PDZ_sf"/>
</dbReference>
<keyword evidence="2" id="KW-0472">Membrane</keyword>
<feature type="domain" description="PDZ" evidence="5">
    <location>
        <begin position="161"/>
        <end position="243"/>
    </location>
</feature>